<dbReference type="PANTHER" id="PTHR34849:SF3">
    <property type="entry name" value="SSR2962 PROTEIN"/>
    <property type="match status" value="1"/>
</dbReference>
<gene>
    <name evidence="1" type="ORF">LPTSP4_36410</name>
</gene>
<dbReference type="OrthoDB" id="9808242at2"/>
<dbReference type="AlphaFoldDB" id="A0A2P2E5E9"/>
<dbReference type="Pfam" id="PF04255">
    <property type="entry name" value="DUF433"/>
    <property type="match status" value="1"/>
</dbReference>
<dbReference type="PANTHER" id="PTHR34849">
    <property type="entry name" value="SSL5025 PROTEIN"/>
    <property type="match status" value="1"/>
</dbReference>
<evidence type="ECO:0008006" key="3">
    <source>
        <dbReference type="Google" id="ProtNLM"/>
    </source>
</evidence>
<reference evidence="1 2" key="1">
    <citation type="submission" date="2018-02" db="EMBL/GenBank/DDBJ databases">
        <title>Novel Leptospira species isolated from soil and water in Japan.</title>
        <authorList>
            <person name="Nakao R."/>
            <person name="Masuzawa T."/>
        </authorList>
    </citation>
    <scope>NUCLEOTIDE SEQUENCE [LARGE SCALE GENOMIC DNA]</scope>
    <source>
        <strain evidence="1 2">YH101</strain>
    </source>
</reference>
<organism evidence="1 2">
    <name type="scientific">Leptospira ryugenii</name>
    <dbReference type="NCBI Taxonomy" id="1917863"/>
    <lineage>
        <taxon>Bacteria</taxon>
        <taxon>Pseudomonadati</taxon>
        <taxon>Spirochaetota</taxon>
        <taxon>Spirochaetia</taxon>
        <taxon>Leptospirales</taxon>
        <taxon>Leptospiraceae</taxon>
        <taxon>Leptospira</taxon>
    </lineage>
</organism>
<evidence type="ECO:0000313" key="2">
    <source>
        <dbReference type="Proteomes" id="UP000245133"/>
    </source>
</evidence>
<name>A0A2P2E5E9_9LEPT</name>
<accession>A0A2P2E5E9</accession>
<dbReference type="InterPro" id="IPR036388">
    <property type="entry name" value="WH-like_DNA-bd_sf"/>
</dbReference>
<dbReference type="Proteomes" id="UP000245133">
    <property type="component" value="Unassembled WGS sequence"/>
</dbReference>
<keyword evidence="2" id="KW-1185">Reference proteome</keyword>
<dbReference type="InterPro" id="IPR007367">
    <property type="entry name" value="DUF433"/>
</dbReference>
<dbReference type="Gene3D" id="1.10.10.10">
    <property type="entry name" value="Winged helix-like DNA-binding domain superfamily/Winged helix DNA-binding domain"/>
    <property type="match status" value="1"/>
</dbReference>
<dbReference type="RefSeq" id="WP_108978508.1">
    <property type="nucleotide sequence ID" value="NZ_BFBB01000011.1"/>
</dbReference>
<dbReference type="SUPFAM" id="SSF46689">
    <property type="entry name" value="Homeodomain-like"/>
    <property type="match status" value="1"/>
</dbReference>
<sequence length="74" mass="8121">MEYISRLSSSPDVLLGKPVIKNTRITVELILERLGDGMSIEEILEATPNIKREDVLACISYSSDVVAKESLLAS</sequence>
<evidence type="ECO:0000313" key="1">
    <source>
        <dbReference type="EMBL" id="GBF52103.1"/>
    </source>
</evidence>
<dbReference type="InterPro" id="IPR009057">
    <property type="entry name" value="Homeodomain-like_sf"/>
</dbReference>
<proteinExistence type="predicted"/>
<protein>
    <recommendedName>
        <fullName evidence="3">PF04255 family protein</fullName>
    </recommendedName>
</protein>
<comment type="caution">
    <text evidence="1">The sequence shown here is derived from an EMBL/GenBank/DDBJ whole genome shotgun (WGS) entry which is preliminary data.</text>
</comment>
<dbReference type="EMBL" id="BFBB01000011">
    <property type="protein sequence ID" value="GBF52103.1"/>
    <property type="molecule type" value="Genomic_DNA"/>
</dbReference>